<feature type="transmembrane region" description="Helical" evidence="2">
    <location>
        <begin position="40"/>
        <end position="63"/>
    </location>
</feature>
<feature type="transmembrane region" description="Helical" evidence="2">
    <location>
        <begin position="70"/>
        <end position="92"/>
    </location>
</feature>
<dbReference type="EMBL" id="LNYI01000027">
    <property type="protein sequence ID" value="KTD22284.1"/>
    <property type="molecule type" value="Genomic_DNA"/>
</dbReference>
<sequence>MAILTCKKQYKYPYIFLGLYLTFLMATVCLASKLTIVGNLLLPGGIFAFVFTFAICDIVGEVYGYAYPRLFIWVGVIAEFLFAIVVISVAHMPSPTSFSYPEAYQIVFDPTLRYVVSGLIGLVVGEFINIYLLAKWKIFLKGKFFVLRSLISTAVGQALLTIIVDLLNYIGKISLLELLWMMISGYVWKMCFAVVLAFPSWLIVRWLKKAENVSHYDIHTNFNPFFLSLEHDSGLIEIEPKNQLSSRVATT</sequence>
<keyword evidence="2" id="KW-0472">Membrane</keyword>
<dbReference type="STRING" id="45067.Llan_1225"/>
<dbReference type="AlphaFoldDB" id="A0A0W0VQA1"/>
<accession>A0A0W0VQA1</accession>
<comment type="caution">
    <text evidence="3">The sequence shown here is derived from an EMBL/GenBank/DDBJ whole genome shotgun (WGS) entry which is preliminary data.</text>
</comment>
<organism evidence="3 4">
    <name type="scientific">Legionella lansingensis</name>
    <dbReference type="NCBI Taxonomy" id="45067"/>
    <lineage>
        <taxon>Bacteria</taxon>
        <taxon>Pseudomonadati</taxon>
        <taxon>Pseudomonadota</taxon>
        <taxon>Gammaproteobacteria</taxon>
        <taxon>Legionellales</taxon>
        <taxon>Legionellaceae</taxon>
        <taxon>Legionella</taxon>
    </lineage>
</organism>
<feature type="transmembrane region" description="Helical" evidence="2">
    <location>
        <begin position="12"/>
        <end position="34"/>
    </location>
</feature>
<keyword evidence="2" id="KW-1133">Transmembrane helix</keyword>
<dbReference type="Proteomes" id="UP000054869">
    <property type="component" value="Unassembled WGS sequence"/>
</dbReference>
<keyword evidence="2" id="KW-0812">Transmembrane</keyword>
<dbReference type="PATRIC" id="fig|45067.4.peg.1285"/>
<reference evidence="3 4" key="1">
    <citation type="submission" date="2015-11" db="EMBL/GenBank/DDBJ databases">
        <title>Genomic analysis of 38 Legionella species identifies large and diverse effector repertoires.</title>
        <authorList>
            <person name="Burstein D."/>
            <person name="Amaro F."/>
            <person name="Zusman T."/>
            <person name="Lifshitz Z."/>
            <person name="Cohen O."/>
            <person name="Gilbert J.A."/>
            <person name="Pupko T."/>
            <person name="Shuman H.A."/>
            <person name="Segal G."/>
        </authorList>
    </citation>
    <scope>NUCLEOTIDE SEQUENCE [LARGE SCALE GENOMIC DNA]</scope>
    <source>
        <strain evidence="3 4">ATCC 49751</strain>
    </source>
</reference>
<dbReference type="PANTHER" id="PTHR34300:SF2">
    <property type="entry name" value="QUEUOSINE PRECURSOR TRANSPORTER-RELATED"/>
    <property type="match status" value="1"/>
</dbReference>
<dbReference type="Pfam" id="PF02592">
    <property type="entry name" value="Vut_1"/>
    <property type="match status" value="1"/>
</dbReference>
<feature type="transmembrane region" description="Helical" evidence="2">
    <location>
        <begin position="145"/>
        <end position="167"/>
    </location>
</feature>
<dbReference type="NCBIfam" id="TIGR00697">
    <property type="entry name" value="queuosine precursor transporter"/>
    <property type="match status" value="1"/>
</dbReference>
<dbReference type="InterPro" id="IPR003744">
    <property type="entry name" value="YhhQ"/>
</dbReference>
<dbReference type="eggNOG" id="COG1738">
    <property type="taxonomic scope" value="Bacteria"/>
</dbReference>
<dbReference type="PANTHER" id="PTHR34300">
    <property type="entry name" value="QUEUOSINE PRECURSOR TRANSPORTER-RELATED"/>
    <property type="match status" value="1"/>
</dbReference>
<gene>
    <name evidence="3" type="ORF">Llan_1225</name>
</gene>
<evidence type="ECO:0000313" key="3">
    <source>
        <dbReference type="EMBL" id="KTD22284.1"/>
    </source>
</evidence>
<evidence type="ECO:0000313" key="4">
    <source>
        <dbReference type="Proteomes" id="UP000054869"/>
    </source>
</evidence>
<evidence type="ECO:0000256" key="1">
    <source>
        <dbReference type="NCBIfam" id="TIGR00697"/>
    </source>
</evidence>
<name>A0A0W0VQA1_9GAMM</name>
<evidence type="ECO:0000256" key="2">
    <source>
        <dbReference type="SAM" id="Phobius"/>
    </source>
</evidence>
<protein>
    <recommendedName>
        <fullName evidence="1">Queuosine precursor transporter</fullName>
    </recommendedName>
</protein>
<dbReference type="OrthoDB" id="9805479at2"/>
<feature type="transmembrane region" description="Helical" evidence="2">
    <location>
        <begin position="179"/>
        <end position="204"/>
    </location>
</feature>
<feature type="transmembrane region" description="Helical" evidence="2">
    <location>
        <begin position="112"/>
        <end position="133"/>
    </location>
</feature>
<proteinExistence type="predicted"/>
<keyword evidence="4" id="KW-1185">Reference proteome</keyword>